<dbReference type="InterPro" id="IPR050345">
    <property type="entry name" value="Aliph_Amidase/BUP"/>
</dbReference>
<dbReference type="PANTHER" id="PTHR43674">
    <property type="entry name" value="NITRILASE C965.09-RELATED"/>
    <property type="match status" value="1"/>
</dbReference>
<dbReference type="Pfam" id="PF00795">
    <property type="entry name" value="CN_hydrolase"/>
    <property type="match status" value="1"/>
</dbReference>
<dbReference type="RefSeq" id="WP_218115358.1">
    <property type="nucleotide sequence ID" value="NZ_CAJVAP010000017.1"/>
</dbReference>
<organism evidence="2 3">
    <name type="scientific">Leucobacter soli</name>
    <dbReference type="NCBI Taxonomy" id="2812850"/>
    <lineage>
        <taxon>Bacteria</taxon>
        <taxon>Bacillati</taxon>
        <taxon>Actinomycetota</taxon>
        <taxon>Actinomycetes</taxon>
        <taxon>Micrococcales</taxon>
        <taxon>Microbacteriaceae</taxon>
        <taxon>Leucobacter</taxon>
    </lineage>
</organism>
<dbReference type="EC" id="3.5.1.49" evidence="2"/>
<feature type="domain" description="CN hydrolase" evidence="1">
    <location>
        <begin position="6"/>
        <end position="244"/>
    </location>
</feature>
<dbReference type="AlphaFoldDB" id="A0A916JXG1"/>
<protein>
    <submittedName>
        <fullName evidence="2">Formamidase</fullName>
        <ecNumber evidence="2">3.5.1.49</ecNumber>
    </submittedName>
</protein>
<evidence type="ECO:0000313" key="2">
    <source>
        <dbReference type="EMBL" id="CAG7613182.1"/>
    </source>
</evidence>
<name>A0A916JXG1_9MICO</name>
<dbReference type="PANTHER" id="PTHR43674:SF2">
    <property type="entry name" value="BETA-UREIDOPROPIONASE"/>
    <property type="match status" value="1"/>
</dbReference>
<dbReference type="GO" id="GO:0004328">
    <property type="term" value="F:formamidase activity"/>
    <property type="evidence" value="ECO:0007669"/>
    <property type="project" value="UniProtKB-EC"/>
</dbReference>
<dbReference type="CDD" id="cd07197">
    <property type="entry name" value="nitrilase"/>
    <property type="match status" value="1"/>
</dbReference>
<gene>
    <name evidence="2" type="primary">amiF</name>
    <name evidence="2" type="ORF">LEUCIP111803_01665</name>
</gene>
<comment type="caution">
    <text evidence="2">The sequence shown here is derived from an EMBL/GenBank/DDBJ whole genome shotgun (WGS) entry which is preliminary data.</text>
</comment>
<keyword evidence="2" id="KW-0378">Hydrolase</keyword>
<reference evidence="2" key="1">
    <citation type="submission" date="2021-06" db="EMBL/GenBank/DDBJ databases">
        <authorList>
            <person name="Criscuolo A."/>
        </authorList>
    </citation>
    <scope>NUCLEOTIDE SEQUENCE</scope>
    <source>
        <strain evidence="2">CIP111803</strain>
    </source>
</reference>
<dbReference type="PROSITE" id="PS50263">
    <property type="entry name" value="CN_HYDROLASE"/>
    <property type="match status" value="1"/>
</dbReference>
<keyword evidence="3" id="KW-1185">Reference proteome</keyword>
<dbReference type="EMBL" id="CAJVAP010000017">
    <property type="protein sequence ID" value="CAG7613182.1"/>
    <property type="molecule type" value="Genomic_DNA"/>
</dbReference>
<evidence type="ECO:0000313" key="3">
    <source>
        <dbReference type="Proteomes" id="UP000693892"/>
    </source>
</evidence>
<dbReference type="InterPro" id="IPR003010">
    <property type="entry name" value="C-N_Hydrolase"/>
</dbReference>
<accession>A0A916JXG1</accession>
<evidence type="ECO:0000259" key="1">
    <source>
        <dbReference type="PROSITE" id="PS50263"/>
    </source>
</evidence>
<sequence>MSESNLTIALAQRTPQPVDAPLDGFSADVVSTLQAHPGVDMLVYPELHLCGTEHLPTDERAAALERAAVPLDGSFVAELGSIAAKHGVWLCPGSIGERGPQGEFFNTQLLFDPSGALREAYRKMFPWRPFEPHRPGTEFAVQDLDGRGVAGLSICYDAWFPEHARQLAWLGADLVLNVVKTTTPDREQELVLARANAIVNQNVVASVNCAAPVGRGRSIVVDAEGFTIAEAGVGEQTLVFDFDPARVAELRERGTMGSNRMWAQFREDDNPIPLPLYAGRIDPMTWAPRDLRP</sequence>
<proteinExistence type="predicted"/>
<dbReference type="Proteomes" id="UP000693892">
    <property type="component" value="Unassembled WGS sequence"/>
</dbReference>